<proteinExistence type="predicted"/>
<name>A0AAD4PVQ6_9EURO</name>
<dbReference type="Proteomes" id="UP001201262">
    <property type="component" value="Unassembled WGS sequence"/>
</dbReference>
<protein>
    <recommendedName>
        <fullName evidence="3">DUF7492 domain-containing protein</fullName>
    </recommendedName>
</protein>
<dbReference type="AlphaFoldDB" id="A0AAD4PVQ6"/>
<feature type="region of interest" description="Disordered" evidence="1">
    <location>
        <begin position="385"/>
        <end position="404"/>
    </location>
</feature>
<keyword evidence="2" id="KW-0732">Signal</keyword>
<evidence type="ECO:0000256" key="1">
    <source>
        <dbReference type="SAM" id="MobiDB-lite"/>
    </source>
</evidence>
<gene>
    <name evidence="4" type="ORF">BGW36DRAFT_210491</name>
</gene>
<evidence type="ECO:0000313" key="4">
    <source>
        <dbReference type="EMBL" id="KAH8693772.1"/>
    </source>
</evidence>
<evidence type="ECO:0000259" key="3">
    <source>
        <dbReference type="Pfam" id="PF24320"/>
    </source>
</evidence>
<dbReference type="EMBL" id="JAJTJA010000009">
    <property type="protein sequence ID" value="KAH8693772.1"/>
    <property type="molecule type" value="Genomic_DNA"/>
</dbReference>
<reference evidence="4" key="1">
    <citation type="submission" date="2021-12" db="EMBL/GenBank/DDBJ databases">
        <title>Convergent genome expansion in fungi linked to evolution of root-endophyte symbiosis.</title>
        <authorList>
            <consortium name="DOE Joint Genome Institute"/>
            <person name="Ke Y.-H."/>
            <person name="Bonito G."/>
            <person name="Liao H.-L."/>
            <person name="Looney B."/>
            <person name="Rojas-Flechas A."/>
            <person name="Nash J."/>
            <person name="Hameed K."/>
            <person name="Schadt C."/>
            <person name="Martin F."/>
            <person name="Crous P.W."/>
            <person name="Miettinen O."/>
            <person name="Magnuson J.K."/>
            <person name="Labbe J."/>
            <person name="Jacobson D."/>
            <person name="Doktycz M.J."/>
            <person name="Veneault-Fourrey C."/>
            <person name="Kuo A."/>
            <person name="Mondo S."/>
            <person name="Calhoun S."/>
            <person name="Riley R."/>
            <person name="Ohm R."/>
            <person name="LaButti K."/>
            <person name="Andreopoulos B."/>
            <person name="Pangilinan J."/>
            <person name="Nolan M."/>
            <person name="Tritt A."/>
            <person name="Clum A."/>
            <person name="Lipzen A."/>
            <person name="Daum C."/>
            <person name="Barry K."/>
            <person name="Grigoriev I.V."/>
            <person name="Vilgalys R."/>
        </authorList>
    </citation>
    <scope>NUCLEOTIDE SEQUENCE</scope>
    <source>
        <strain evidence="4">PMI_201</strain>
    </source>
</reference>
<dbReference type="RefSeq" id="XP_046069442.1">
    <property type="nucleotide sequence ID" value="XM_046209926.1"/>
</dbReference>
<evidence type="ECO:0000313" key="5">
    <source>
        <dbReference type="Proteomes" id="UP001201262"/>
    </source>
</evidence>
<evidence type="ECO:0000256" key="2">
    <source>
        <dbReference type="SAM" id="SignalP"/>
    </source>
</evidence>
<organism evidence="4 5">
    <name type="scientific">Talaromyces proteolyticus</name>
    <dbReference type="NCBI Taxonomy" id="1131652"/>
    <lineage>
        <taxon>Eukaryota</taxon>
        <taxon>Fungi</taxon>
        <taxon>Dikarya</taxon>
        <taxon>Ascomycota</taxon>
        <taxon>Pezizomycotina</taxon>
        <taxon>Eurotiomycetes</taxon>
        <taxon>Eurotiomycetidae</taxon>
        <taxon>Eurotiales</taxon>
        <taxon>Trichocomaceae</taxon>
        <taxon>Talaromyces</taxon>
        <taxon>Talaromyces sect. Bacilispori</taxon>
    </lineage>
</organism>
<sequence length="404" mass="43537">MLDIMMHDATTMFLTAAMFFASLIDAHSWVEQLTVVSPNGTFVGPKGYPRGNVLRTAAGWNDKMMQWQLPTHQGNQLLNNMTMCRPSQQSANYTEDSPALQAAAGAVVALRYQENGHVTQPWIKSGKPEHSGTVYVYGTEQPRPDDTLLSIHNVWTFDGSGGDKRGRLLSSQHFDDGECYQINNASYISVDRQNEFPRTPGAGSVEGADLWCQTDITLPSSLKSNSQYTLYWVWDWPTLTTSNTTYLPELYTTCMDIDITDVAGSADKQVNVGFSQVTNYGDAAIQTVFEKLTSGGTVTVQSQPANTNTLSGVASAQAGVTSAANAPTQGGQTTPSLQVNSNCGAAMTVTVRVPTTVTAATITVTSTTPLPAITVTQTVTVTTIPSTPGVQPTRRFSRKALEKL</sequence>
<feature type="chain" id="PRO_5042066007" description="DUF7492 domain-containing protein" evidence="2">
    <location>
        <begin position="27"/>
        <end position="404"/>
    </location>
</feature>
<feature type="signal peptide" evidence="2">
    <location>
        <begin position="1"/>
        <end position="26"/>
    </location>
</feature>
<feature type="domain" description="DUF7492" evidence="3">
    <location>
        <begin position="25"/>
        <end position="285"/>
    </location>
</feature>
<dbReference type="InterPro" id="IPR055915">
    <property type="entry name" value="DUF7492"/>
</dbReference>
<keyword evidence="5" id="KW-1185">Reference proteome</keyword>
<comment type="caution">
    <text evidence="4">The sequence shown here is derived from an EMBL/GenBank/DDBJ whole genome shotgun (WGS) entry which is preliminary data.</text>
</comment>
<dbReference type="GeneID" id="70240213"/>
<dbReference type="Pfam" id="PF24320">
    <property type="entry name" value="DUF7492"/>
    <property type="match status" value="1"/>
</dbReference>
<accession>A0AAD4PVQ6</accession>